<gene>
    <name evidence="2" type="ORF">ILUMI_19197</name>
</gene>
<dbReference type="InterPro" id="IPR001254">
    <property type="entry name" value="Trypsin_dom"/>
</dbReference>
<keyword evidence="3" id="KW-1185">Reference proteome</keyword>
<accession>A0A8K0CL03</accession>
<name>A0A8K0CL03_IGNLU</name>
<dbReference type="PANTHER" id="PTHR24260">
    <property type="match status" value="1"/>
</dbReference>
<dbReference type="GO" id="GO:0006508">
    <property type="term" value="P:proteolysis"/>
    <property type="evidence" value="ECO:0007669"/>
    <property type="project" value="InterPro"/>
</dbReference>
<dbReference type="PANTHER" id="PTHR24260:SF136">
    <property type="entry name" value="GH08193P-RELATED"/>
    <property type="match status" value="1"/>
</dbReference>
<dbReference type="Pfam" id="PF00089">
    <property type="entry name" value="Trypsin"/>
    <property type="match status" value="1"/>
</dbReference>
<evidence type="ECO:0000313" key="3">
    <source>
        <dbReference type="Proteomes" id="UP000801492"/>
    </source>
</evidence>
<evidence type="ECO:0000259" key="1">
    <source>
        <dbReference type="PROSITE" id="PS50240"/>
    </source>
</evidence>
<feature type="domain" description="Peptidase S1" evidence="1">
    <location>
        <begin position="1"/>
        <end position="201"/>
    </location>
</feature>
<reference evidence="2" key="1">
    <citation type="submission" date="2019-08" db="EMBL/GenBank/DDBJ databases">
        <title>The genome of the North American firefly Photinus pyralis.</title>
        <authorList>
            <consortium name="Photinus pyralis genome working group"/>
            <person name="Fallon T.R."/>
            <person name="Sander Lower S.E."/>
            <person name="Weng J.-K."/>
        </authorList>
    </citation>
    <scope>NUCLEOTIDE SEQUENCE</scope>
    <source>
        <strain evidence="2">TRF0915ILg1</strain>
        <tissue evidence="2">Whole body</tissue>
    </source>
</reference>
<dbReference type="GO" id="GO:0004252">
    <property type="term" value="F:serine-type endopeptidase activity"/>
    <property type="evidence" value="ECO:0007669"/>
    <property type="project" value="InterPro"/>
</dbReference>
<dbReference type="PROSITE" id="PS50240">
    <property type="entry name" value="TRYPSIN_DOM"/>
    <property type="match status" value="1"/>
</dbReference>
<dbReference type="Proteomes" id="UP000801492">
    <property type="component" value="Unassembled WGS sequence"/>
</dbReference>
<dbReference type="EMBL" id="VTPC01085761">
    <property type="protein sequence ID" value="KAF2886976.1"/>
    <property type="molecule type" value="Genomic_DNA"/>
</dbReference>
<dbReference type="SMART" id="SM00020">
    <property type="entry name" value="Tryp_SPc"/>
    <property type="match status" value="1"/>
</dbReference>
<dbReference type="InterPro" id="IPR051333">
    <property type="entry name" value="CLIP_Serine_Protease"/>
</dbReference>
<dbReference type="SUPFAM" id="SSF50494">
    <property type="entry name" value="Trypsin-like serine proteases"/>
    <property type="match status" value="1"/>
</dbReference>
<protein>
    <recommendedName>
        <fullName evidence="1">Peptidase S1 domain-containing protein</fullName>
    </recommendedName>
</protein>
<sequence>ELVRLGEYSLLNNTDCIKDSNVYECSNNVQDLGISEITPHPLYKKTEYLFSINDIALVRLNKSVMISDYVRAICLPSLNVPKLTVNDTLVTIKLPDDDSNIKPKLYRKYVNEDDCKDFSKDISEDFVNDGNLCVAELNNTTEFCDGNNRGSPVMVARKTRGNLKWYVVGIVAGKYANCILNEVNIYTKVAHYLEWIEDSLKL</sequence>
<dbReference type="OrthoDB" id="6732254at2759"/>
<comment type="caution">
    <text evidence="2">The sequence shown here is derived from an EMBL/GenBank/DDBJ whole genome shotgun (WGS) entry which is preliminary data.</text>
</comment>
<dbReference type="InterPro" id="IPR043504">
    <property type="entry name" value="Peptidase_S1_PA_chymotrypsin"/>
</dbReference>
<organism evidence="2 3">
    <name type="scientific">Ignelater luminosus</name>
    <name type="common">Cucubano</name>
    <name type="synonym">Pyrophorus luminosus</name>
    <dbReference type="NCBI Taxonomy" id="2038154"/>
    <lineage>
        <taxon>Eukaryota</taxon>
        <taxon>Metazoa</taxon>
        <taxon>Ecdysozoa</taxon>
        <taxon>Arthropoda</taxon>
        <taxon>Hexapoda</taxon>
        <taxon>Insecta</taxon>
        <taxon>Pterygota</taxon>
        <taxon>Neoptera</taxon>
        <taxon>Endopterygota</taxon>
        <taxon>Coleoptera</taxon>
        <taxon>Polyphaga</taxon>
        <taxon>Elateriformia</taxon>
        <taxon>Elateroidea</taxon>
        <taxon>Elateridae</taxon>
        <taxon>Agrypninae</taxon>
        <taxon>Pyrophorini</taxon>
        <taxon>Ignelater</taxon>
    </lineage>
</organism>
<dbReference type="AlphaFoldDB" id="A0A8K0CL03"/>
<dbReference type="Gene3D" id="2.40.10.10">
    <property type="entry name" value="Trypsin-like serine proteases"/>
    <property type="match status" value="2"/>
</dbReference>
<dbReference type="InterPro" id="IPR009003">
    <property type="entry name" value="Peptidase_S1_PA"/>
</dbReference>
<feature type="non-terminal residue" evidence="2">
    <location>
        <position position="1"/>
    </location>
</feature>
<proteinExistence type="predicted"/>
<evidence type="ECO:0000313" key="2">
    <source>
        <dbReference type="EMBL" id="KAF2886976.1"/>
    </source>
</evidence>